<evidence type="ECO:0000313" key="1">
    <source>
        <dbReference type="EMBL" id="PTX49958.1"/>
    </source>
</evidence>
<proteinExistence type="predicted"/>
<dbReference type="AlphaFoldDB" id="A0A2T6B1K6"/>
<gene>
    <name evidence="1" type="ORF">C8N34_106139</name>
</gene>
<evidence type="ECO:0000313" key="2">
    <source>
        <dbReference type="Proteomes" id="UP000244224"/>
    </source>
</evidence>
<evidence type="ECO:0008006" key="3">
    <source>
        <dbReference type="Google" id="ProtNLM"/>
    </source>
</evidence>
<reference evidence="1 2" key="1">
    <citation type="submission" date="2018-04" db="EMBL/GenBank/DDBJ databases">
        <title>Genomic Encyclopedia of Archaeal and Bacterial Type Strains, Phase II (KMG-II): from individual species to whole genera.</title>
        <authorList>
            <person name="Goeker M."/>
        </authorList>
    </citation>
    <scope>NUCLEOTIDE SEQUENCE [LARGE SCALE GENOMIC DNA]</scope>
    <source>
        <strain evidence="1 2">DSM 21823</strain>
    </source>
</reference>
<keyword evidence="2" id="KW-1185">Reference proteome</keyword>
<name>A0A2T6B1K6_9RHOB</name>
<comment type="caution">
    <text evidence="1">The sequence shown here is derived from an EMBL/GenBank/DDBJ whole genome shotgun (WGS) entry which is preliminary data.</text>
</comment>
<sequence length="85" mass="9479">MTFGGAKLALSVDPKGRSQLEALVGPEKARMLGANAHRLQRRVPLAKRWLAAYLSWKGQSAANIARQLRVTDQSVRKWLKEGRLV</sequence>
<dbReference type="Proteomes" id="UP000244224">
    <property type="component" value="Unassembled WGS sequence"/>
</dbReference>
<dbReference type="EMBL" id="QBKP01000006">
    <property type="protein sequence ID" value="PTX49958.1"/>
    <property type="molecule type" value="Genomic_DNA"/>
</dbReference>
<accession>A0A2T6B1K6</accession>
<dbReference type="RefSeq" id="WP_145693584.1">
    <property type="nucleotide sequence ID" value="NZ_QBKP01000006.1"/>
</dbReference>
<organism evidence="1 2">
    <name type="scientific">Gemmobacter caeni</name>
    <dbReference type="NCBI Taxonomy" id="589035"/>
    <lineage>
        <taxon>Bacteria</taxon>
        <taxon>Pseudomonadati</taxon>
        <taxon>Pseudomonadota</taxon>
        <taxon>Alphaproteobacteria</taxon>
        <taxon>Rhodobacterales</taxon>
        <taxon>Paracoccaceae</taxon>
        <taxon>Gemmobacter</taxon>
    </lineage>
</organism>
<dbReference type="Pfam" id="PF13384">
    <property type="entry name" value="HTH_23"/>
    <property type="match status" value="1"/>
</dbReference>
<dbReference type="InterPro" id="IPR009057">
    <property type="entry name" value="Homeodomain-like_sf"/>
</dbReference>
<dbReference type="SUPFAM" id="SSF46689">
    <property type="entry name" value="Homeodomain-like"/>
    <property type="match status" value="1"/>
</dbReference>
<dbReference type="OrthoDB" id="7860387at2"/>
<protein>
    <recommendedName>
        <fullName evidence="3">Homeodomain-like domain-containing protein</fullName>
    </recommendedName>
</protein>